<evidence type="ECO:0000313" key="2">
    <source>
        <dbReference type="Proteomes" id="UP000519439"/>
    </source>
</evidence>
<dbReference type="InterPro" id="IPR035198">
    <property type="entry name" value="SU10_MCP"/>
</dbReference>
<reference evidence="1 2" key="1">
    <citation type="submission" date="2020-08" db="EMBL/GenBank/DDBJ databases">
        <title>Genomic Encyclopedia of Type Strains, Phase IV (KMG-IV): sequencing the most valuable type-strain genomes for metagenomic binning, comparative biology and taxonomic classification.</title>
        <authorList>
            <person name="Goeker M."/>
        </authorList>
    </citation>
    <scope>NUCLEOTIDE SEQUENCE [LARGE SCALE GENOMIC DNA]</scope>
    <source>
        <strain evidence="1 2">DSM 15743</strain>
    </source>
</reference>
<evidence type="ECO:0000313" key="1">
    <source>
        <dbReference type="EMBL" id="MBB4039108.1"/>
    </source>
</evidence>
<protein>
    <recommendedName>
        <fullName evidence="3">Phage major capsid protein</fullName>
    </recommendedName>
</protein>
<sequence>MAQFKTYDQVGDKEDVSNIISNLTPTRTPFTSGIGTESIHNTLFQWQEDELRAVQENAQVEGFTAQDATLSPTRMRNNVTQILEKTIKVSGSADKRDTYGRAKESAYQMGKAMAEVKRDLEHAAIGTGQTKVEGDSNTARKFAGFQAQVDSTHIVEEAFGGLTEGKLLSTLQLLWNAGAEPNAVMVTGDNAIRVAEFAKASGRQRNVDAETKIVNAIDLYVSPFGKVAIQLNRFLKAGDTLVYDPADWKLAVFRNWFRETLAKDGDSTKMMVVGEFSLKHKNYKASAVIREAASEG</sequence>
<comment type="caution">
    <text evidence="1">The sequence shown here is derived from an EMBL/GenBank/DDBJ whole genome shotgun (WGS) entry which is preliminary data.</text>
</comment>
<keyword evidence="2" id="KW-1185">Reference proteome</keyword>
<evidence type="ECO:0008006" key="3">
    <source>
        <dbReference type="Google" id="ProtNLM"/>
    </source>
</evidence>
<organism evidence="1 2">
    <name type="scientific">Microvirga flocculans</name>
    <dbReference type="NCBI Taxonomy" id="217168"/>
    <lineage>
        <taxon>Bacteria</taxon>
        <taxon>Pseudomonadati</taxon>
        <taxon>Pseudomonadota</taxon>
        <taxon>Alphaproteobacteria</taxon>
        <taxon>Hyphomicrobiales</taxon>
        <taxon>Methylobacteriaceae</taxon>
        <taxon>Microvirga</taxon>
    </lineage>
</organism>
<gene>
    <name evidence="1" type="ORF">GGR34_000743</name>
</gene>
<dbReference type="EMBL" id="JACIDC010000002">
    <property type="protein sequence ID" value="MBB4039108.1"/>
    <property type="molecule type" value="Genomic_DNA"/>
</dbReference>
<proteinExistence type="predicted"/>
<accession>A0A7W6N7A4</accession>
<name>A0A7W6N7A4_9HYPH</name>
<dbReference type="Proteomes" id="UP000519439">
    <property type="component" value="Unassembled WGS sequence"/>
</dbReference>
<dbReference type="RefSeq" id="WP_027314939.1">
    <property type="nucleotide sequence ID" value="NZ_JACIDC010000002.1"/>
</dbReference>
<dbReference type="Pfam" id="PF17236">
    <property type="entry name" value="SU10_MCP"/>
    <property type="match status" value="1"/>
</dbReference>
<dbReference type="AlphaFoldDB" id="A0A7W6N7A4"/>